<reference evidence="2 3" key="1">
    <citation type="submission" date="2023-05" db="EMBL/GenBank/DDBJ databases">
        <authorList>
            <person name="Yin Y."/>
            <person name="Lu Z."/>
        </authorList>
    </citation>
    <scope>NUCLEOTIDE SEQUENCE [LARGE SCALE GENOMIC DNA]</scope>
    <source>
        <strain evidence="2 3">ZM22</strain>
    </source>
</reference>
<feature type="region of interest" description="Disordered" evidence="1">
    <location>
        <begin position="16"/>
        <end position="52"/>
    </location>
</feature>
<dbReference type="EMBL" id="CP125947">
    <property type="protein sequence ID" value="WHS65293.1"/>
    <property type="molecule type" value="Genomic_DNA"/>
</dbReference>
<dbReference type="Proteomes" id="UP001240697">
    <property type="component" value="Chromosome"/>
</dbReference>
<proteinExistence type="predicted"/>
<evidence type="ECO:0000313" key="2">
    <source>
        <dbReference type="EMBL" id="WHS65293.1"/>
    </source>
</evidence>
<protein>
    <submittedName>
        <fullName evidence="2">Uncharacterized protein</fullName>
    </submittedName>
</protein>
<evidence type="ECO:0000256" key="1">
    <source>
        <dbReference type="SAM" id="MobiDB-lite"/>
    </source>
</evidence>
<sequence>MKFEKRKLIRHLVAASSTPLWQPNSGDSKGRSYPPAKDVGLAKSRKTTEHRHTLRNEKTQLRYVTPHVTLTPKQFGTSEKLSKNQPPIKIQTCHSAATTMARMLHTKNFRQIHDLGPEPFAL</sequence>
<dbReference type="RefSeq" id="WP_283486395.1">
    <property type="nucleotide sequence ID" value="NZ_CP125947.1"/>
</dbReference>
<evidence type="ECO:0000313" key="3">
    <source>
        <dbReference type="Proteomes" id="UP001240697"/>
    </source>
</evidence>
<accession>A0ABY8SQE4</accession>
<keyword evidence="3" id="KW-1185">Reference proteome</keyword>
<gene>
    <name evidence="2" type="ORF">QMY55_22910</name>
</gene>
<name>A0ABY8SQE4_9BURK</name>
<feature type="compositionally biased region" description="Polar residues" evidence="1">
    <location>
        <begin position="16"/>
        <end position="27"/>
    </location>
</feature>
<organism evidence="2 3">
    <name type="scientific">Comamonas resistens</name>
    <dbReference type="NCBI Taxonomy" id="3046670"/>
    <lineage>
        <taxon>Bacteria</taxon>
        <taxon>Pseudomonadati</taxon>
        <taxon>Pseudomonadota</taxon>
        <taxon>Betaproteobacteria</taxon>
        <taxon>Burkholderiales</taxon>
        <taxon>Comamonadaceae</taxon>
        <taxon>Comamonas</taxon>
    </lineage>
</organism>